<feature type="domain" description="Glycosyl transferase family 1" evidence="3">
    <location>
        <begin position="588"/>
        <end position="749"/>
    </location>
</feature>
<dbReference type="InterPro" id="IPR001296">
    <property type="entry name" value="Glyco_trans_1"/>
</dbReference>
<evidence type="ECO:0000256" key="1">
    <source>
        <dbReference type="ARBA" id="ARBA00022676"/>
    </source>
</evidence>
<dbReference type="PANTHER" id="PTHR12526">
    <property type="entry name" value="GLYCOSYLTRANSFERASE"/>
    <property type="match status" value="1"/>
</dbReference>
<dbReference type="InterPro" id="IPR028098">
    <property type="entry name" value="Glyco_trans_4-like_N"/>
</dbReference>
<evidence type="ECO:0000259" key="4">
    <source>
        <dbReference type="Pfam" id="PF13579"/>
    </source>
</evidence>
<evidence type="ECO:0000259" key="3">
    <source>
        <dbReference type="Pfam" id="PF00534"/>
    </source>
</evidence>
<sequence>MRLLRVIRQTNPESGGPIEGLLRSSEVLIRNGHEVEVVSLESADEAESRGFSFPVTGLGRGIGKYGYNPKLIPWVKENARRFDAVVLHGLWNYSSVGAWRGLKNQSIPFFVFIHGMMDPWFRHRCPLKHILKSVYWQVAEGRVLNDAAGVLFTSEEECSRARGVFYGKSYKERVVRYGVPSPPRDEPMQKAKFSSRFPNLEDKRFLLFLGRIHPKKGCDLLLKGFAEARNEIGPEIQLAIAGPGSSSYIAELKRLAYELMIANQVHWLGMLRDDVKWGALHSAEAFILPSHQENFGIAVAEAMSCSTPVLISDKVNIWREIAASRGGLVQADTAVGTYNLIRDFYRLSEAERTQMGVAAREGFLRNFEIEAAALDFARAIGFAPSVASEASRNKKILQVIHSTVPESGGPIEAVRRISEVLISEGHQVEVACLETEEEASSRAFPFPIVGLGEGKGRFGYNPTFTNWIRENAKDFDAVILHGLWNYSSLGAWLGLRRSSTPYFIYSHGMLDRYFRDRYPVKHLAKQLYWWLAEGRVLRDALAVLFTCEEERIRARNVFLGYMYRERIVRFGTMDPGADGVSEKVAFRSSLPALGDRPFLLFLSRIHPKKGCDLLIRAFACNLDQIPPDLDLVIAGPDQVGLTPGLKSLANQLGIGQRIHWPGMLKGELKWGAFRSAEAMILPSHQENFGIVVAESMACSTPVLISDKVNVWREVVSSQAGLVEPDTLQGTTNLIHRFATMSESERIMMKSAARQGFLKHFTMEATASDFLQLMDMVKRAN</sequence>
<dbReference type="EC" id="2.4.-.-" evidence="5"/>
<protein>
    <submittedName>
        <fullName evidence="5">Glycosyltransferase</fullName>
        <ecNumber evidence="5">2.4.-.-</ecNumber>
    </submittedName>
</protein>
<dbReference type="GO" id="GO:0016757">
    <property type="term" value="F:glycosyltransferase activity"/>
    <property type="evidence" value="ECO:0007669"/>
    <property type="project" value="UniProtKB-KW"/>
</dbReference>
<feature type="domain" description="Glycosyl transferase family 1" evidence="3">
    <location>
        <begin position="198"/>
        <end position="329"/>
    </location>
</feature>
<dbReference type="SUPFAM" id="SSF53756">
    <property type="entry name" value="UDP-Glycosyltransferase/glycogen phosphorylase"/>
    <property type="match status" value="2"/>
</dbReference>
<dbReference type="PANTHER" id="PTHR12526:SF510">
    <property type="entry name" value="D-INOSITOL 3-PHOSPHATE GLYCOSYLTRANSFERASE"/>
    <property type="match status" value="1"/>
</dbReference>
<dbReference type="RefSeq" id="WP_348260936.1">
    <property type="nucleotide sequence ID" value="NZ_CP121196.1"/>
</dbReference>
<dbReference type="Pfam" id="PF13579">
    <property type="entry name" value="Glyco_trans_4_4"/>
    <property type="match status" value="2"/>
</dbReference>
<organism evidence="5">
    <name type="scientific">Telmatobacter sp. DSM 110680</name>
    <dbReference type="NCBI Taxonomy" id="3036704"/>
    <lineage>
        <taxon>Bacteria</taxon>
        <taxon>Pseudomonadati</taxon>
        <taxon>Acidobacteriota</taxon>
        <taxon>Terriglobia</taxon>
        <taxon>Terriglobales</taxon>
        <taxon>Acidobacteriaceae</taxon>
        <taxon>Telmatobacter</taxon>
    </lineage>
</organism>
<accession>A0AAU7DEE5</accession>
<keyword evidence="1 5" id="KW-0328">Glycosyltransferase</keyword>
<evidence type="ECO:0000256" key="2">
    <source>
        <dbReference type="ARBA" id="ARBA00022679"/>
    </source>
</evidence>
<reference evidence="5" key="1">
    <citation type="submission" date="2023-03" db="EMBL/GenBank/DDBJ databases">
        <title>Edaphobacter sp.</title>
        <authorList>
            <person name="Huber K.J."/>
            <person name="Papendorf J."/>
            <person name="Pilke C."/>
            <person name="Bunk B."/>
            <person name="Sproeer C."/>
            <person name="Pester M."/>
        </authorList>
    </citation>
    <scope>NUCLEOTIDE SEQUENCE</scope>
    <source>
        <strain evidence="5">DSM 110680</strain>
    </source>
</reference>
<dbReference type="AlphaFoldDB" id="A0AAU7DEE5"/>
<name>A0AAU7DEE5_9BACT</name>
<evidence type="ECO:0000313" key="5">
    <source>
        <dbReference type="EMBL" id="XBH15702.1"/>
    </source>
</evidence>
<feature type="domain" description="Glycosyltransferase subfamily 4-like N-terminal" evidence="4">
    <location>
        <begin position="408"/>
        <end position="558"/>
    </location>
</feature>
<dbReference type="Gene3D" id="3.40.50.2000">
    <property type="entry name" value="Glycogen Phosphorylase B"/>
    <property type="match status" value="4"/>
</dbReference>
<gene>
    <name evidence="5" type="ORF">P8935_14100</name>
</gene>
<keyword evidence="2 5" id="KW-0808">Transferase</keyword>
<proteinExistence type="predicted"/>
<dbReference type="EMBL" id="CP121196">
    <property type="protein sequence ID" value="XBH15702.1"/>
    <property type="molecule type" value="Genomic_DNA"/>
</dbReference>
<feature type="domain" description="Glycosyltransferase subfamily 4-like N-terminal" evidence="4">
    <location>
        <begin position="15"/>
        <end position="178"/>
    </location>
</feature>
<dbReference type="Pfam" id="PF00534">
    <property type="entry name" value="Glycos_transf_1"/>
    <property type="match status" value="2"/>
</dbReference>